<comment type="caution">
    <text evidence="1">The sequence shown here is derived from an EMBL/GenBank/DDBJ whole genome shotgun (WGS) entry which is preliminary data.</text>
</comment>
<dbReference type="Proteomes" id="UP001195769">
    <property type="component" value="Unassembled WGS sequence"/>
</dbReference>
<evidence type="ECO:0008006" key="3">
    <source>
        <dbReference type="Google" id="ProtNLM"/>
    </source>
</evidence>
<dbReference type="GeneID" id="64668803"/>
<gene>
    <name evidence="1" type="ORF">F5891DRAFT_943818</name>
</gene>
<proteinExistence type="predicted"/>
<dbReference type="EMBL" id="JABBWK010000007">
    <property type="protein sequence ID" value="KAG1905572.1"/>
    <property type="molecule type" value="Genomic_DNA"/>
</dbReference>
<dbReference type="RefSeq" id="XP_041231147.1">
    <property type="nucleotide sequence ID" value="XM_041374505.1"/>
</dbReference>
<protein>
    <recommendedName>
        <fullName evidence="3">HNH nuclease domain-containing protein</fullName>
    </recommendedName>
</protein>
<evidence type="ECO:0000313" key="2">
    <source>
        <dbReference type="Proteomes" id="UP001195769"/>
    </source>
</evidence>
<evidence type="ECO:0000313" key="1">
    <source>
        <dbReference type="EMBL" id="KAG1905572.1"/>
    </source>
</evidence>
<keyword evidence="2" id="KW-1185">Reference proteome</keyword>
<name>A0AAD4EG85_9AGAM</name>
<organism evidence="1 2">
    <name type="scientific">Suillus fuscotomentosus</name>
    <dbReference type="NCBI Taxonomy" id="1912939"/>
    <lineage>
        <taxon>Eukaryota</taxon>
        <taxon>Fungi</taxon>
        <taxon>Dikarya</taxon>
        <taxon>Basidiomycota</taxon>
        <taxon>Agaricomycotina</taxon>
        <taxon>Agaricomycetes</taxon>
        <taxon>Agaricomycetidae</taxon>
        <taxon>Boletales</taxon>
        <taxon>Suillineae</taxon>
        <taxon>Suillaceae</taxon>
        <taxon>Suillus</taxon>
    </lineage>
</organism>
<reference evidence="1" key="1">
    <citation type="journal article" date="2020" name="New Phytol.">
        <title>Comparative genomics reveals dynamic genome evolution in host specialist ectomycorrhizal fungi.</title>
        <authorList>
            <person name="Lofgren L.A."/>
            <person name="Nguyen N.H."/>
            <person name="Vilgalys R."/>
            <person name="Ruytinx J."/>
            <person name="Liao H.L."/>
            <person name="Branco S."/>
            <person name="Kuo A."/>
            <person name="LaButti K."/>
            <person name="Lipzen A."/>
            <person name="Andreopoulos W."/>
            <person name="Pangilinan J."/>
            <person name="Riley R."/>
            <person name="Hundley H."/>
            <person name="Na H."/>
            <person name="Barry K."/>
            <person name="Grigoriev I.V."/>
            <person name="Stajich J.E."/>
            <person name="Kennedy P.G."/>
        </authorList>
    </citation>
    <scope>NUCLEOTIDE SEQUENCE</scope>
    <source>
        <strain evidence="1">FC203</strain>
    </source>
</reference>
<sequence>MSHSPSLSNFSQALARDNFRCVVTGAIDYVAYHNNKQLTAEALAQELQVFHTEAVHIFPAFTNKGEDNLKPEYAANEWTIVNHFAGYDISQELDGIQIHCLENILTLAIHVQPFFDRLALWFEEDTQHTYQVCGNPASICSFPPIVTFTTSDPLHLPLPSPYYLGIHAAFCKVANLSGATDCIGNAFEDMEEISTLASDGSSADTLYCALICALLAKSVF</sequence>
<dbReference type="AlphaFoldDB" id="A0AAD4EG85"/>
<accession>A0AAD4EG85</accession>